<comment type="caution">
    <text evidence="1">The sequence shown here is derived from an EMBL/GenBank/DDBJ whole genome shotgun (WGS) entry which is preliminary data.</text>
</comment>
<name>A0A644VST4_9ZZZZ</name>
<organism evidence="1">
    <name type="scientific">bioreactor metagenome</name>
    <dbReference type="NCBI Taxonomy" id="1076179"/>
    <lineage>
        <taxon>unclassified sequences</taxon>
        <taxon>metagenomes</taxon>
        <taxon>ecological metagenomes</taxon>
    </lineage>
</organism>
<reference evidence="1" key="1">
    <citation type="submission" date="2019-08" db="EMBL/GenBank/DDBJ databases">
        <authorList>
            <person name="Kucharzyk K."/>
            <person name="Murdoch R.W."/>
            <person name="Higgins S."/>
            <person name="Loffler F."/>
        </authorList>
    </citation>
    <scope>NUCLEOTIDE SEQUENCE</scope>
</reference>
<dbReference type="SUPFAM" id="SSF141571">
    <property type="entry name" value="Pentapeptide repeat-like"/>
    <property type="match status" value="1"/>
</dbReference>
<accession>A0A644VST4</accession>
<dbReference type="EMBL" id="VSSQ01000429">
    <property type="protein sequence ID" value="MPL94475.1"/>
    <property type="molecule type" value="Genomic_DNA"/>
</dbReference>
<dbReference type="Gene3D" id="2.160.20.80">
    <property type="entry name" value="E3 ubiquitin-protein ligase SopA"/>
    <property type="match status" value="1"/>
</dbReference>
<evidence type="ECO:0000313" key="1">
    <source>
        <dbReference type="EMBL" id="MPL94475.1"/>
    </source>
</evidence>
<protein>
    <recommendedName>
        <fullName evidence="2">Pentapeptide repeat protein MfpA</fullName>
    </recommendedName>
</protein>
<dbReference type="AlphaFoldDB" id="A0A644VST4"/>
<proteinExistence type="predicted"/>
<gene>
    <name evidence="1" type="ORF">SDC9_40629</name>
</gene>
<sequence>MTTDFFSTITEARNEGRLVNLSDKRFENGSLENYQITDSYFERVEFFKMNFSAVAFVAVYFIDCQFIDCTFADDCSFYKTEFHNCRLGKCRFNSGEFNKCEFYSTHFSINTWEKWSLDWSFFFSSDLRRNVFFESSLKGTIFSECKLFGFNVERIQIDKDYLPKFDQIDMSEDGNSTDYGSSEEILSLICKID</sequence>
<evidence type="ECO:0008006" key="2">
    <source>
        <dbReference type="Google" id="ProtNLM"/>
    </source>
</evidence>